<dbReference type="STRING" id="123899.SAMEA3906487_01095"/>
<dbReference type="GO" id="GO:0004300">
    <property type="term" value="F:enoyl-CoA hydratase activity"/>
    <property type="evidence" value="ECO:0007669"/>
    <property type="project" value="UniProtKB-EC"/>
</dbReference>
<proteinExistence type="inferred from homology"/>
<reference evidence="3 4" key="1">
    <citation type="submission" date="2016-04" db="EMBL/GenBank/DDBJ databases">
        <authorList>
            <consortium name="Pathogen Informatics"/>
        </authorList>
    </citation>
    <scope>NUCLEOTIDE SEQUENCE [LARGE SCALE GENOMIC DNA]</scope>
    <source>
        <strain evidence="3 4">H044680328</strain>
    </source>
</reference>
<evidence type="ECO:0000256" key="1">
    <source>
        <dbReference type="ARBA" id="ARBA00005254"/>
    </source>
</evidence>
<dbReference type="PROSITE" id="PS00092">
    <property type="entry name" value="N6_MTASE"/>
    <property type="match status" value="1"/>
</dbReference>
<protein>
    <submittedName>
        <fullName evidence="3">Enoyl-CoA hydratase</fullName>
        <ecNumber evidence="3">4.2.1.17</ecNumber>
    </submittedName>
</protein>
<organism evidence="3 4">
    <name type="scientific">Bordetella trematum</name>
    <dbReference type="NCBI Taxonomy" id="123899"/>
    <lineage>
        <taxon>Bacteria</taxon>
        <taxon>Pseudomonadati</taxon>
        <taxon>Pseudomonadota</taxon>
        <taxon>Betaproteobacteria</taxon>
        <taxon>Burkholderiales</taxon>
        <taxon>Alcaligenaceae</taxon>
        <taxon>Bordetella</taxon>
    </lineage>
</organism>
<dbReference type="AlphaFoldDB" id="A0A157SCF8"/>
<dbReference type="Gene3D" id="1.10.12.10">
    <property type="entry name" value="Lyase 2-enoyl-coa Hydratase, Chain A, domain 2"/>
    <property type="match status" value="1"/>
</dbReference>
<dbReference type="GO" id="GO:0006635">
    <property type="term" value="P:fatty acid beta-oxidation"/>
    <property type="evidence" value="ECO:0007669"/>
    <property type="project" value="TreeGrafter"/>
</dbReference>
<dbReference type="EMBL" id="LT546645">
    <property type="protein sequence ID" value="SAI68115.1"/>
    <property type="molecule type" value="Genomic_DNA"/>
</dbReference>
<dbReference type="CDD" id="cd06558">
    <property type="entry name" value="crotonase-like"/>
    <property type="match status" value="1"/>
</dbReference>
<dbReference type="PANTHER" id="PTHR11941:SF54">
    <property type="entry name" value="ENOYL-COA HYDRATASE, MITOCHONDRIAL"/>
    <property type="match status" value="1"/>
</dbReference>
<evidence type="ECO:0000313" key="4">
    <source>
        <dbReference type="Proteomes" id="UP000076825"/>
    </source>
</evidence>
<dbReference type="SUPFAM" id="SSF52096">
    <property type="entry name" value="ClpP/crotonase"/>
    <property type="match status" value="1"/>
</dbReference>
<dbReference type="GO" id="GO:0032259">
    <property type="term" value="P:methylation"/>
    <property type="evidence" value="ECO:0007669"/>
    <property type="project" value="InterPro"/>
</dbReference>
<dbReference type="GO" id="GO:0008168">
    <property type="term" value="F:methyltransferase activity"/>
    <property type="evidence" value="ECO:0007669"/>
    <property type="project" value="InterPro"/>
</dbReference>
<accession>A0A157SCF8</accession>
<dbReference type="RefSeq" id="WP_063491672.1">
    <property type="nucleotide sequence ID" value="NZ_CP016340.1"/>
</dbReference>
<dbReference type="EC" id="4.2.1.17" evidence="3"/>
<dbReference type="NCBIfam" id="NF006699">
    <property type="entry name" value="PRK09245.1"/>
    <property type="match status" value="1"/>
</dbReference>
<sequence length="268" mass="28924">MSAFLKYEQHEHVVTLTMNEPQRRNPLTGNSAVPEFLEAVARIEADPSVRAVVITGAGPAFCAGGDVKAMLQQASGEREGLQIRQDYRSGIQKLPLALFNLEVPLIAAINGPAIGAGLDLACMCDIRIAASSATFAESFVKLGIIPGDGGAWLLPRIVGLSRASEMSFTGMTLDAETALQWGLVSRVVEPENLLGTAMDIAAKIVANPPYAVRLTKRLLREGLHTRLDTLLEMSAAFQALSHQTADHREAVTAFIERRKPVFTRAHID</sequence>
<dbReference type="InterPro" id="IPR014748">
    <property type="entry name" value="Enoyl-CoA_hydra_C"/>
</dbReference>
<evidence type="ECO:0000256" key="2">
    <source>
        <dbReference type="ARBA" id="ARBA00023239"/>
    </source>
</evidence>
<keyword evidence="4" id="KW-1185">Reference proteome</keyword>
<dbReference type="PATRIC" id="fig|123899.6.peg.1074"/>
<dbReference type="InterPro" id="IPR029045">
    <property type="entry name" value="ClpP/crotonase-like_dom_sf"/>
</dbReference>
<dbReference type="OrthoDB" id="8524220at2"/>
<dbReference type="eggNOG" id="COG1024">
    <property type="taxonomic scope" value="Bacteria"/>
</dbReference>
<name>A0A157SCF8_9BORD</name>
<dbReference type="Gene3D" id="3.90.226.10">
    <property type="entry name" value="2-enoyl-CoA Hydratase, Chain A, domain 1"/>
    <property type="match status" value="1"/>
</dbReference>
<gene>
    <name evidence="3" type="primary">echA8_4</name>
    <name evidence="3" type="ORF">SAMEA3906487_01095</name>
</gene>
<dbReference type="KEGG" id="btrm:SAMEA390648701095"/>
<comment type="similarity">
    <text evidence="1">Belongs to the enoyl-CoA hydratase/isomerase family.</text>
</comment>
<dbReference type="InterPro" id="IPR001753">
    <property type="entry name" value="Enoyl-CoA_hydra/iso"/>
</dbReference>
<dbReference type="InterPro" id="IPR002052">
    <property type="entry name" value="DNA_methylase_N6_adenine_CS"/>
</dbReference>
<dbReference type="GO" id="GO:0003676">
    <property type="term" value="F:nucleic acid binding"/>
    <property type="evidence" value="ECO:0007669"/>
    <property type="project" value="InterPro"/>
</dbReference>
<evidence type="ECO:0000313" key="3">
    <source>
        <dbReference type="EMBL" id="SAI68115.1"/>
    </source>
</evidence>
<dbReference type="Proteomes" id="UP000076825">
    <property type="component" value="Chromosome 1"/>
</dbReference>
<keyword evidence="2 3" id="KW-0456">Lyase</keyword>
<dbReference type="PANTHER" id="PTHR11941">
    <property type="entry name" value="ENOYL-COA HYDRATASE-RELATED"/>
    <property type="match status" value="1"/>
</dbReference>
<dbReference type="Pfam" id="PF00378">
    <property type="entry name" value="ECH_1"/>
    <property type="match status" value="1"/>
</dbReference>
<dbReference type="GeneID" id="56587500"/>